<protein>
    <submittedName>
        <fullName evidence="1">Uncharacterized protein</fullName>
    </submittedName>
</protein>
<dbReference type="GO" id="GO:0006357">
    <property type="term" value="P:regulation of transcription by RNA polymerase II"/>
    <property type="evidence" value="ECO:0007669"/>
    <property type="project" value="TreeGrafter"/>
</dbReference>
<name>A0AA47N334_MERPO</name>
<dbReference type="PANTHER" id="PTHR46169:SF15">
    <property type="entry name" value="INNER CENTROMERE PROTEIN A-LIKE ISOFORM X1-RELATED"/>
    <property type="match status" value="1"/>
</dbReference>
<dbReference type="SUPFAM" id="SSF53098">
    <property type="entry name" value="Ribonuclease H-like"/>
    <property type="match status" value="1"/>
</dbReference>
<gene>
    <name evidence="1" type="ORF">N1851_007858</name>
</gene>
<organism evidence="1 2">
    <name type="scientific">Merluccius polli</name>
    <name type="common">Benguela hake</name>
    <name type="synonym">Merluccius cadenati</name>
    <dbReference type="NCBI Taxonomy" id="89951"/>
    <lineage>
        <taxon>Eukaryota</taxon>
        <taxon>Metazoa</taxon>
        <taxon>Chordata</taxon>
        <taxon>Craniata</taxon>
        <taxon>Vertebrata</taxon>
        <taxon>Euteleostomi</taxon>
        <taxon>Actinopterygii</taxon>
        <taxon>Neopterygii</taxon>
        <taxon>Teleostei</taxon>
        <taxon>Neoteleostei</taxon>
        <taxon>Acanthomorphata</taxon>
        <taxon>Zeiogadaria</taxon>
        <taxon>Gadariae</taxon>
        <taxon>Gadiformes</taxon>
        <taxon>Gadoidei</taxon>
        <taxon>Merlucciidae</taxon>
        <taxon>Merluccius</taxon>
    </lineage>
</organism>
<keyword evidence="2" id="KW-1185">Reference proteome</keyword>
<dbReference type="Proteomes" id="UP001174136">
    <property type="component" value="Unassembled WGS sequence"/>
</dbReference>
<dbReference type="InterPro" id="IPR012337">
    <property type="entry name" value="RNaseH-like_sf"/>
</dbReference>
<evidence type="ECO:0000313" key="2">
    <source>
        <dbReference type="Proteomes" id="UP001174136"/>
    </source>
</evidence>
<dbReference type="EMBL" id="JAOPHQ010001425">
    <property type="protein sequence ID" value="KAK0150985.1"/>
    <property type="molecule type" value="Genomic_DNA"/>
</dbReference>
<reference evidence="1" key="1">
    <citation type="journal article" date="2023" name="Front. Mar. Sci.">
        <title>A new Merluccius polli reference genome to investigate the effects of global change in West African waters.</title>
        <authorList>
            <person name="Mateo J.L."/>
            <person name="Blanco-Fernandez C."/>
            <person name="Garcia-Vazquez E."/>
            <person name="Machado-Schiaffino G."/>
        </authorList>
    </citation>
    <scope>NUCLEOTIDE SEQUENCE</scope>
    <source>
        <strain evidence="1">C29</strain>
        <tissue evidence="1">Fin</tissue>
    </source>
</reference>
<accession>A0AA47N334</accession>
<sequence length="159" mass="17853">MTTIWTMQNCGKTYPEVNGRLDQMLIRGSPKRQQFFAHTLQLIVGDGIKDARIMNSAFAKCSKLSSLLHTSTAFKDAFEDKFGLRGIPAAVNTRWNSTLRQIKAVLSFSHQGLCSVVQGTGHNELVLLVREWNLMKELCDVLQPFAEATDLTRLRAARL</sequence>
<proteinExistence type="predicted"/>
<evidence type="ECO:0000313" key="1">
    <source>
        <dbReference type="EMBL" id="KAK0150985.1"/>
    </source>
</evidence>
<dbReference type="AlphaFoldDB" id="A0AA47N334"/>
<dbReference type="InterPro" id="IPR052717">
    <property type="entry name" value="Vacuolar_transposase_reg"/>
</dbReference>
<dbReference type="GO" id="GO:0005634">
    <property type="term" value="C:nucleus"/>
    <property type="evidence" value="ECO:0007669"/>
    <property type="project" value="TreeGrafter"/>
</dbReference>
<dbReference type="PANTHER" id="PTHR46169">
    <property type="entry name" value="DNA REPLICATION-RELATED ELEMENT FACTOR, ISOFORM A"/>
    <property type="match status" value="1"/>
</dbReference>
<comment type="caution">
    <text evidence="1">The sequence shown here is derived from an EMBL/GenBank/DDBJ whole genome shotgun (WGS) entry which is preliminary data.</text>
</comment>